<proteinExistence type="predicted"/>
<name>A0ABU9NVB3_9FLAO</name>
<dbReference type="InterPro" id="IPR036866">
    <property type="entry name" value="RibonucZ/Hydroxyglut_hydro"/>
</dbReference>
<dbReference type="SMART" id="SM00849">
    <property type="entry name" value="Lactamase_B"/>
    <property type="match status" value="1"/>
</dbReference>
<comment type="caution">
    <text evidence="2">The sequence shown here is derived from an EMBL/GenBank/DDBJ whole genome shotgun (WGS) entry which is preliminary data.</text>
</comment>
<dbReference type="EMBL" id="JBCGDP010000021">
    <property type="protein sequence ID" value="MEM0578211.1"/>
    <property type="molecule type" value="Genomic_DNA"/>
</dbReference>
<reference evidence="2 3" key="1">
    <citation type="submission" date="2024-03" db="EMBL/GenBank/DDBJ databases">
        <title>Two novel species of the genus Flavobacterium exhibiting potentially degradation of complex polysaccharides.</title>
        <authorList>
            <person name="Lian X."/>
        </authorList>
    </citation>
    <scope>NUCLEOTIDE SEQUENCE [LARGE SCALE GENOMIC DNA]</scope>
    <source>
        <strain evidence="2 3">N6</strain>
    </source>
</reference>
<dbReference type="RefSeq" id="WP_342693048.1">
    <property type="nucleotide sequence ID" value="NZ_JBCGDP010000021.1"/>
</dbReference>
<evidence type="ECO:0000259" key="1">
    <source>
        <dbReference type="SMART" id="SM00849"/>
    </source>
</evidence>
<accession>A0ABU9NVB3</accession>
<dbReference type="InterPro" id="IPR050855">
    <property type="entry name" value="NDM-1-like"/>
</dbReference>
<keyword evidence="3" id="KW-1185">Reference proteome</keyword>
<sequence>MKSISHEHGKINSKTVSKQIISTVFLTILTLLTMESQAQTFKTIESKDLKLEVYNASENSFGVASVIVSGKKDAVLIDAQFTLADAEKIAQELKKSGKKLTTIFVSHGDPDFYFGLEVFKKHFPEVTAYATPATIEHIKATAQKKLEVWGGRLGKNITSNVILPQVLKGNSIELEGHQLEIIGLQEFPSKTFVWIPSIKAVVGGINVFGTTFHLWMADAQTAEARKNWISVLDKITALNPEIVIPAHANSNSPFDVTAVNFTKTYIQFYEEALKTNTTSEALITALKTKYPTLTFETGLQIGAKVNTGEMKW</sequence>
<protein>
    <submittedName>
        <fullName evidence="2">MBL fold metallo-hydrolase</fullName>
    </submittedName>
</protein>
<evidence type="ECO:0000313" key="3">
    <source>
        <dbReference type="Proteomes" id="UP001468798"/>
    </source>
</evidence>
<dbReference type="PANTHER" id="PTHR42951:SF14">
    <property type="entry name" value="METALLO-BETA-LACTAMASE SUPERFAMILY PROTEIN"/>
    <property type="match status" value="1"/>
</dbReference>
<dbReference type="Gene3D" id="3.60.15.10">
    <property type="entry name" value="Ribonuclease Z/Hydroxyacylglutathione hydrolase-like"/>
    <property type="match status" value="1"/>
</dbReference>
<dbReference type="Proteomes" id="UP001468798">
    <property type="component" value="Unassembled WGS sequence"/>
</dbReference>
<dbReference type="SUPFAM" id="SSF56281">
    <property type="entry name" value="Metallo-hydrolase/oxidoreductase"/>
    <property type="match status" value="1"/>
</dbReference>
<gene>
    <name evidence="2" type="ORF">WFZ86_17035</name>
</gene>
<dbReference type="CDD" id="cd07739">
    <property type="entry name" value="metallo-hydrolase-like_MBL-fold"/>
    <property type="match status" value="1"/>
</dbReference>
<dbReference type="Pfam" id="PF00753">
    <property type="entry name" value="Lactamase_B"/>
    <property type="match status" value="1"/>
</dbReference>
<dbReference type="PANTHER" id="PTHR42951">
    <property type="entry name" value="METALLO-BETA-LACTAMASE DOMAIN-CONTAINING"/>
    <property type="match status" value="1"/>
</dbReference>
<feature type="domain" description="Metallo-beta-lactamase" evidence="1">
    <location>
        <begin position="62"/>
        <end position="247"/>
    </location>
</feature>
<evidence type="ECO:0000313" key="2">
    <source>
        <dbReference type="EMBL" id="MEM0578211.1"/>
    </source>
</evidence>
<organism evidence="2 3">
    <name type="scientific">Flavobacterium polysaccharolyticum</name>
    <dbReference type="NCBI Taxonomy" id="3133148"/>
    <lineage>
        <taxon>Bacteria</taxon>
        <taxon>Pseudomonadati</taxon>
        <taxon>Bacteroidota</taxon>
        <taxon>Flavobacteriia</taxon>
        <taxon>Flavobacteriales</taxon>
        <taxon>Flavobacteriaceae</taxon>
        <taxon>Flavobacterium</taxon>
    </lineage>
</organism>
<dbReference type="InterPro" id="IPR001279">
    <property type="entry name" value="Metallo-B-lactamas"/>
</dbReference>